<dbReference type="EMBL" id="ML976729">
    <property type="protein sequence ID" value="KAF1967717.1"/>
    <property type="molecule type" value="Genomic_DNA"/>
</dbReference>
<accession>A0A6A5V334</accession>
<dbReference type="AlphaFoldDB" id="A0A6A5V334"/>
<reference evidence="1" key="1">
    <citation type="journal article" date="2020" name="Stud. Mycol.">
        <title>101 Dothideomycetes genomes: a test case for predicting lifestyles and emergence of pathogens.</title>
        <authorList>
            <person name="Haridas S."/>
            <person name="Albert R."/>
            <person name="Binder M."/>
            <person name="Bloem J."/>
            <person name="Labutti K."/>
            <person name="Salamov A."/>
            <person name="Andreopoulos B."/>
            <person name="Baker S."/>
            <person name="Barry K."/>
            <person name="Bills G."/>
            <person name="Bluhm B."/>
            <person name="Cannon C."/>
            <person name="Castanera R."/>
            <person name="Culley D."/>
            <person name="Daum C."/>
            <person name="Ezra D."/>
            <person name="Gonzalez J."/>
            <person name="Henrissat B."/>
            <person name="Kuo A."/>
            <person name="Liang C."/>
            <person name="Lipzen A."/>
            <person name="Lutzoni F."/>
            <person name="Magnuson J."/>
            <person name="Mondo S."/>
            <person name="Nolan M."/>
            <person name="Ohm R."/>
            <person name="Pangilinan J."/>
            <person name="Park H.-J."/>
            <person name="Ramirez L."/>
            <person name="Alfaro M."/>
            <person name="Sun H."/>
            <person name="Tritt A."/>
            <person name="Yoshinaga Y."/>
            <person name="Zwiers L.-H."/>
            <person name="Turgeon B."/>
            <person name="Goodwin S."/>
            <person name="Spatafora J."/>
            <person name="Crous P."/>
            <person name="Grigoriev I."/>
        </authorList>
    </citation>
    <scope>NUCLEOTIDE SEQUENCE</scope>
    <source>
        <strain evidence="1">CBS 107.79</strain>
    </source>
</reference>
<name>A0A6A5V334_9PLEO</name>
<proteinExistence type="predicted"/>
<gene>
    <name evidence="1" type="ORF">BU23DRAFT_559195</name>
</gene>
<evidence type="ECO:0000313" key="1">
    <source>
        <dbReference type="EMBL" id="KAF1967717.1"/>
    </source>
</evidence>
<keyword evidence="2" id="KW-1185">Reference proteome</keyword>
<organism evidence="1 2">
    <name type="scientific">Bimuria novae-zelandiae CBS 107.79</name>
    <dbReference type="NCBI Taxonomy" id="1447943"/>
    <lineage>
        <taxon>Eukaryota</taxon>
        <taxon>Fungi</taxon>
        <taxon>Dikarya</taxon>
        <taxon>Ascomycota</taxon>
        <taxon>Pezizomycotina</taxon>
        <taxon>Dothideomycetes</taxon>
        <taxon>Pleosporomycetidae</taxon>
        <taxon>Pleosporales</taxon>
        <taxon>Massarineae</taxon>
        <taxon>Didymosphaeriaceae</taxon>
        <taxon>Bimuria</taxon>
    </lineage>
</organism>
<sequence length="106" mass="12446">MLRVWFCSVQFAISTPADDCTSPLRNQYGRTRTHPGRYACHRKHAQARDLRSQESKRTTGRSRDGTWCLPRSTMARTRIRVLGFLSWRVELQHVRPSTGLLDEWWS</sequence>
<protein>
    <submittedName>
        <fullName evidence="1">Uncharacterized protein</fullName>
    </submittedName>
</protein>
<evidence type="ECO:0000313" key="2">
    <source>
        <dbReference type="Proteomes" id="UP000800036"/>
    </source>
</evidence>
<dbReference type="Proteomes" id="UP000800036">
    <property type="component" value="Unassembled WGS sequence"/>
</dbReference>